<keyword evidence="1 6" id="KW-0436">Ligase</keyword>
<evidence type="ECO:0000313" key="9">
    <source>
        <dbReference type="EMBL" id="KAK3902188.1"/>
    </source>
</evidence>
<name>A0AAN6ML31_9PEZI</name>
<dbReference type="GO" id="GO:0004818">
    <property type="term" value="F:glutamate-tRNA ligase activity"/>
    <property type="evidence" value="ECO:0007669"/>
    <property type="project" value="TreeGrafter"/>
</dbReference>
<evidence type="ECO:0000256" key="2">
    <source>
        <dbReference type="ARBA" id="ARBA00022741"/>
    </source>
</evidence>
<keyword evidence="5 6" id="KW-0030">Aminoacyl-tRNA synthetase</keyword>
<keyword evidence="2 6" id="KW-0547">Nucleotide-binding</keyword>
<dbReference type="PANTHER" id="PTHR43097:SF5">
    <property type="entry name" value="GLUTAMATE--TRNA LIGASE"/>
    <property type="match status" value="1"/>
</dbReference>
<comment type="similarity">
    <text evidence="6">Belongs to the class-I aminoacyl-tRNA synthetase family.</text>
</comment>
<accession>A0AAN6ML31</accession>
<reference evidence="9" key="2">
    <citation type="submission" date="2023-05" db="EMBL/GenBank/DDBJ databases">
        <authorList>
            <consortium name="Lawrence Berkeley National Laboratory"/>
            <person name="Steindorff A."/>
            <person name="Hensen N."/>
            <person name="Bonometti L."/>
            <person name="Westerberg I."/>
            <person name="Brannstrom I.O."/>
            <person name="Guillou S."/>
            <person name="Cros-Aarteil S."/>
            <person name="Calhoun S."/>
            <person name="Haridas S."/>
            <person name="Kuo A."/>
            <person name="Mondo S."/>
            <person name="Pangilinan J."/>
            <person name="Riley R."/>
            <person name="Labutti K."/>
            <person name="Andreopoulos B."/>
            <person name="Lipzen A."/>
            <person name="Chen C."/>
            <person name="Yanf M."/>
            <person name="Daum C."/>
            <person name="Ng V."/>
            <person name="Clum A."/>
            <person name="Ohm R."/>
            <person name="Martin F."/>
            <person name="Silar P."/>
            <person name="Natvig D."/>
            <person name="Lalanne C."/>
            <person name="Gautier V."/>
            <person name="Ament-Velasquez S.L."/>
            <person name="Kruys A."/>
            <person name="Hutchinson M.I."/>
            <person name="Powell A.J."/>
            <person name="Barry K."/>
            <person name="Miller A.N."/>
            <person name="Grigoriev I.V."/>
            <person name="Debuchy R."/>
            <person name="Gladieux P."/>
            <person name="Thoren M.H."/>
            <person name="Johannesson H."/>
        </authorList>
    </citation>
    <scope>NUCLEOTIDE SEQUENCE</scope>
    <source>
        <strain evidence="9">CBS 103.79</strain>
    </source>
</reference>
<gene>
    <name evidence="9" type="ORF">C8A05DRAFT_34127</name>
</gene>
<feature type="domain" description="Glutamyl/glutaminyl-tRNA synthetase class Ib catalytic" evidence="8">
    <location>
        <begin position="26"/>
        <end position="137"/>
    </location>
</feature>
<evidence type="ECO:0000256" key="6">
    <source>
        <dbReference type="RuleBase" id="RU363037"/>
    </source>
</evidence>
<evidence type="ECO:0000313" key="10">
    <source>
        <dbReference type="Proteomes" id="UP001303889"/>
    </source>
</evidence>
<protein>
    <submittedName>
        <fullName evidence="9">Glutamyl/glutaminyl-tRNA synthetase</fullName>
    </submittedName>
</protein>
<evidence type="ECO:0000256" key="1">
    <source>
        <dbReference type="ARBA" id="ARBA00022598"/>
    </source>
</evidence>
<dbReference type="InterPro" id="IPR014729">
    <property type="entry name" value="Rossmann-like_a/b/a_fold"/>
</dbReference>
<sequence>MRDPVISRFPKPVSTEEGKDLEPIPHHRTGWQWNIYPTYDFVFPVVDSIEGVTHALRTTQYADRNAQYQWFLSTLNLRPVQLWDFARTNFVQTILSKRKLTKVVDAGIVSGWDDPRMPTVRGILRRGLTVPALREFMFK</sequence>
<dbReference type="Proteomes" id="UP001303889">
    <property type="component" value="Unassembled WGS sequence"/>
</dbReference>
<evidence type="ECO:0000256" key="4">
    <source>
        <dbReference type="ARBA" id="ARBA00022917"/>
    </source>
</evidence>
<dbReference type="AlphaFoldDB" id="A0AAN6ML31"/>
<keyword evidence="4 6" id="KW-0648">Protein biosynthesis</keyword>
<dbReference type="GO" id="GO:0005829">
    <property type="term" value="C:cytosol"/>
    <property type="evidence" value="ECO:0007669"/>
    <property type="project" value="TreeGrafter"/>
</dbReference>
<dbReference type="EMBL" id="MU855527">
    <property type="protein sequence ID" value="KAK3902188.1"/>
    <property type="molecule type" value="Genomic_DNA"/>
</dbReference>
<dbReference type="PANTHER" id="PTHR43097">
    <property type="entry name" value="GLUTAMINE-TRNA LIGASE"/>
    <property type="match status" value="1"/>
</dbReference>
<dbReference type="SUPFAM" id="SSF52374">
    <property type="entry name" value="Nucleotidylyl transferase"/>
    <property type="match status" value="1"/>
</dbReference>
<dbReference type="Gene3D" id="3.40.50.620">
    <property type="entry name" value="HUPs"/>
    <property type="match status" value="1"/>
</dbReference>
<dbReference type="GO" id="GO:0006424">
    <property type="term" value="P:glutamyl-tRNA aminoacylation"/>
    <property type="evidence" value="ECO:0007669"/>
    <property type="project" value="TreeGrafter"/>
</dbReference>
<dbReference type="GO" id="GO:0005524">
    <property type="term" value="F:ATP binding"/>
    <property type="evidence" value="ECO:0007669"/>
    <property type="project" value="UniProtKB-KW"/>
</dbReference>
<keyword evidence="3 6" id="KW-0067">ATP-binding</keyword>
<reference evidence="9" key="1">
    <citation type="journal article" date="2023" name="Mol. Phylogenet. Evol.">
        <title>Genome-scale phylogeny and comparative genomics of the fungal order Sordariales.</title>
        <authorList>
            <person name="Hensen N."/>
            <person name="Bonometti L."/>
            <person name="Westerberg I."/>
            <person name="Brannstrom I.O."/>
            <person name="Guillou S."/>
            <person name="Cros-Aarteil S."/>
            <person name="Calhoun S."/>
            <person name="Haridas S."/>
            <person name="Kuo A."/>
            <person name="Mondo S."/>
            <person name="Pangilinan J."/>
            <person name="Riley R."/>
            <person name="LaButti K."/>
            <person name="Andreopoulos B."/>
            <person name="Lipzen A."/>
            <person name="Chen C."/>
            <person name="Yan M."/>
            <person name="Daum C."/>
            <person name="Ng V."/>
            <person name="Clum A."/>
            <person name="Steindorff A."/>
            <person name="Ohm R.A."/>
            <person name="Martin F."/>
            <person name="Silar P."/>
            <person name="Natvig D.O."/>
            <person name="Lalanne C."/>
            <person name="Gautier V."/>
            <person name="Ament-Velasquez S.L."/>
            <person name="Kruys A."/>
            <person name="Hutchinson M.I."/>
            <person name="Powell A.J."/>
            <person name="Barry K."/>
            <person name="Miller A.N."/>
            <person name="Grigoriev I.V."/>
            <person name="Debuchy R."/>
            <person name="Gladieux P."/>
            <person name="Hiltunen Thoren M."/>
            <person name="Johannesson H."/>
        </authorList>
    </citation>
    <scope>NUCLEOTIDE SEQUENCE</scope>
    <source>
        <strain evidence="9">CBS 103.79</strain>
    </source>
</reference>
<comment type="caution">
    <text evidence="9">The sequence shown here is derived from an EMBL/GenBank/DDBJ whole genome shotgun (WGS) entry which is preliminary data.</text>
</comment>
<evidence type="ECO:0000256" key="7">
    <source>
        <dbReference type="SAM" id="MobiDB-lite"/>
    </source>
</evidence>
<dbReference type="InterPro" id="IPR020058">
    <property type="entry name" value="Glu/Gln-tRNA-synth_Ib_cat-dom"/>
</dbReference>
<evidence type="ECO:0000259" key="8">
    <source>
        <dbReference type="Pfam" id="PF00749"/>
    </source>
</evidence>
<dbReference type="GO" id="GO:0017102">
    <property type="term" value="C:methionyl glutamyl tRNA synthetase complex"/>
    <property type="evidence" value="ECO:0007669"/>
    <property type="project" value="TreeGrafter"/>
</dbReference>
<dbReference type="Pfam" id="PF00749">
    <property type="entry name" value="tRNA-synt_1c"/>
    <property type="match status" value="1"/>
</dbReference>
<dbReference type="InterPro" id="IPR050132">
    <property type="entry name" value="Gln/Glu-tRNA_Ligase"/>
</dbReference>
<keyword evidence="10" id="KW-1185">Reference proteome</keyword>
<evidence type="ECO:0000256" key="3">
    <source>
        <dbReference type="ARBA" id="ARBA00022840"/>
    </source>
</evidence>
<organism evidence="9 10">
    <name type="scientific">Staphylotrichum tortipilum</name>
    <dbReference type="NCBI Taxonomy" id="2831512"/>
    <lineage>
        <taxon>Eukaryota</taxon>
        <taxon>Fungi</taxon>
        <taxon>Dikarya</taxon>
        <taxon>Ascomycota</taxon>
        <taxon>Pezizomycotina</taxon>
        <taxon>Sordariomycetes</taxon>
        <taxon>Sordariomycetidae</taxon>
        <taxon>Sordariales</taxon>
        <taxon>Chaetomiaceae</taxon>
        <taxon>Staphylotrichum</taxon>
    </lineage>
</organism>
<feature type="region of interest" description="Disordered" evidence="7">
    <location>
        <begin position="1"/>
        <end position="21"/>
    </location>
</feature>
<proteinExistence type="inferred from homology"/>
<evidence type="ECO:0000256" key="5">
    <source>
        <dbReference type="ARBA" id="ARBA00023146"/>
    </source>
</evidence>
<dbReference type="FunFam" id="1.10.1160.10:FF:000001">
    <property type="entry name" value="Glutamine--tRNA ligase"/>
    <property type="match status" value="1"/>
</dbReference>